<evidence type="ECO:0000256" key="3">
    <source>
        <dbReference type="ARBA" id="ARBA00022777"/>
    </source>
</evidence>
<dbReference type="PROSITE" id="PS50011">
    <property type="entry name" value="PROTEIN_KINASE_DOM"/>
    <property type="match status" value="1"/>
</dbReference>
<dbReference type="PANTHER" id="PTHR43289:SF6">
    <property type="entry name" value="SERINE_THREONINE-PROTEIN KINASE NEKL-3"/>
    <property type="match status" value="1"/>
</dbReference>
<dbReference type="InterPro" id="IPR000719">
    <property type="entry name" value="Prot_kinase_dom"/>
</dbReference>
<dbReference type="Pfam" id="PF00069">
    <property type="entry name" value="Pkinase"/>
    <property type="match status" value="1"/>
</dbReference>
<dbReference type="InterPro" id="IPR017441">
    <property type="entry name" value="Protein_kinase_ATP_BS"/>
</dbReference>
<dbReference type="InterPro" id="IPR008271">
    <property type="entry name" value="Ser/Thr_kinase_AS"/>
</dbReference>
<dbReference type="AlphaFoldDB" id="A0A518G0Q5"/>
<dbReference type="PANTHER" id="PTHR43289">
    <property type="entry name" value="MITOGEN-ACTIVATED PROTEIN KINASE KINASE KINASE 20-RELATED"/>
    <property type="match status" value="1"/>
</dbReference>
<dbReference type="EMBL" id="CP036298">
    <property type="protein sequence ID" value="QDV22187.1"/>
    <property type="molecule type" value="Genomic_DNA"/>
</dbReference>
<evidence type="ECO:0000259" key="7">
    <source>
        <dbReference type="PROSITE" id="PS50011"/>
    </source>
</evidence>
<accession>A0A518G0Q5</accession>
<evidence type="ECO:0000256" key="5">
    <source>
        <dbReference type="PROSITE-ProRule" id="PRU10141"/>
    </source>
</evidence>
<dbReference type="SUPFAM" id="SSF56112">
    <property type="entry name" value="Protein kinase-like (PK-like)"/>
    <property type="match status" value="1"/>
</dbReference>
<dbReference type="RefSeq" id="WP_145073344.1">
    <property type="nucleotide sequence ID" value="NZ_CP036298.1"/>
</dbReference>
<gene>
    <name evidence="8" type="primary">pknB_3</name>
    <name evidence="8" type="ORF">Q31a_04700</name>
</gene>
<evidence type="ECO:0000256" key="6">
    <source>
        <dbReference type="SAM" id="MobiDB-lite"/>
    </source>
</evidence>
<dbReference type="Proteomes" id="UP000318017">
    <property type="component" value="Chromosome"/>
</dbReference>
<dbReference type="InterPro" id="IPR011009">
    <property type="entry name" value="Kinase-like_dom_sf"/>
</dbReference>
<evidence type="ECO:0000256" key="4">
    <source>
        <dbReference type="ARBA" id="ARBA00022840"/>
    </source>
</evidence>
<dbReference type="GO" id="GO:0140662">
    <property type="term" value="F:ATP-dependent protein folding chaperone"/>
    <property type="evidence" value="ECO:0007669"/>
    <property type="project" value="InterPro"/>
</dbReference>
<dbReference type="Gene3D" id="3.30.420.40">
    <property type="match status" value="2"/>
</dbReference>
<dbReference type="PRINTS" id="PR00301">
    <property type="entry name" value="HEATSHOCK70"/>
</dbReference>
<keyword evidence="3 8" id="KW-0418">Kinase</keyword>
<proteinExistence type="predicted"/>
<dbReference type="PROSITE" id="PS00107">
    <property type="entry name" value="PROTEIN_KINASE_ATP"/>
    <property type="match status" value="1"/>
</dbReference>
<dbReference type="SMART" id="SM00220">
    <property type="entry name" value="S_TKc"/>
    <property type="match status" value="1"/>
</dbReference>
<feature type="compositionally biased region" description="Polar residues" evidence="6">
    <location>
        <begin position="1"/>
        <end position="14"/>
    </location>
</feature>
<keyword evidence="9" id="KW-1185">Reference proteome</keyword>
<evidence type="ECO:0000256" key="2">
    <source>
        <dbReference type="ARBA" id="ARBA00022741"/>
    </source>
</evidence>
<organism evidence="8 9">
    <name type="scientific">Aureliella helgolandensis</name>
    <dbReference type="NCBI Taxonomy" id="2527968"/>
    <lineage>
        <taxon>Bacteria</taxon>
        <taxon>Pseudomonadati</taxon>
        <taxon>Planctomycetota</taxon>
        <taxon>Planctomycetia</taxon>
        <taxon>Pirellulales</taxon>
        <taxon>Pirellulaceae</taxon>
        <taxon>Aureliella</taxon>
    </lineage>
</organism>
<dbReference type="KEGG" id="ahel:Q31a_04700"/>
<reference evidence="8 9" key="1">
    <citation type="submission" date="2019-02" db="EMBL/GenBank/DDBJ databases">
        <title>Deep-cultivation of Planctomycetes and their phenomic and genomic characterization uncovers novel biology.</title>
        <authorList>
            <person name="Wiegand S."/>
            <person name="Jogler M."/>
            <person name="Boedeker C."/>
            <person name="Pinto D."/>
            <person name="Vollmers J."/>
            <person name="Rivas-Marin E."/>
            <person name="Kohn T."/>
            <person name="Peeters S.H."/>
            <person name="Heuer A."/>
            <person name="Rast P."/>
            <person name="Oberbeckmann S."/>
            <person name="Bunk B."/>
            <person name="Jeske O."/>
            <person name="Meyerdierks A."/>
            <person name="Storesund J.E."/>
            <person name="Kallscheuer N."/>
            <person name="Luecker S."/>
            <person name="Lage O.M."/>
            <person name="Pohl T."/>
            <person name="Merkel B.J."/>
            <person name="Hornburger P."/>
            <person name="Mueller R.-W."/>
            <person name="Bruemmer F."/>
            <person name="Labrenz M."/>
            <person name="Spormann A.M."/>
            <person name="Op den Camp H."/>
            <person name="Overmann J."/>
            <person name="Amann R."/>
            <person name="Jetten M.S.M."/>
            <person name="Mascher T."/>
            <person name="Medema M.H."/>
            <person name="Devos D.P."/>
            <person name="Kaster A.-K."/>
            <person name="Ovreas L."/>
            <person name="Rohde M."/>
            <person name="Galperin M.Y."/>
            <person name="Jogler C."/>
        </authorList>
    </citation>
    <scope>NUCLEOTIDE SEQUENCE [LARGE SCALE GENOMIC DNA]</scope>
    <source>
        <strain evidence="8 9">Q31a</strain>
    </source>
</reference>
<dbReference type="Gene3D" id="1.10.510.10">
    <property type="entry name" value="Transferase(Phosphotransferase) domain 1"/>
    <property type="match status" value="1"/>
</dbReference>
<name>A0A518G0Q5_9BACT</name>
<protein>
    <submittedName>
        <fullName evidence="8">Serine/threonine-protein kinase PknB</fullName>
        <ecNumber evidence="8">2.7.11.1</ecNumber>
    </submittedName>
</protein>
<dbReference type="Gene3D" id="3.90.640.10">
    <property type="entry name" value="Actin, Chain A, domain 4"/>
    <property type="match status" value="1"/>
</dbReference>
<keyword evidence="1 8" id="KW-0808">Transferase</keyword>
<dbReference type="InterPro" id="IPR013126">
    <property type="entry name" value="Hsp_70_fam"/>
</dbReference>
<dbReference type="GO" id="GO:0004674">
    <property type="term" value="F:protein serine/threonine kinase activity"/>
    <property type="evidence" value="ECO:0007669"/>
    <property type="project" value="UniProtKB-EC"/>
</dbReference>
<dbReference type="Pfam" id="PF00012">
    <property type="entry name" value="HSP70"/>
    <property type="match status" value="1"/>
</dbReference>
<keyword evidence="2 5" id="KW-0547">Nucleotide-binding</keyword>
<feature type="region of interest" description="Disordered" evidence="6">
    <location>
        <begin position="1"/>
        <end position="21"/>
    </location>
</feature>
<dbReference type="OrthoDB" id="6111975at2"/>
<evidence type="ECO:0000313" key="9">
    <source>
        <dbReference type="Proteomes" id="UP000318017"/>
    </source>
</evidence>
<dbReference type="InterPro" id="IPR043129">
    <property type="entry name" value="ATPase_NBD"/>
</dbReference>
<evidence type="ECO:0000313" key="8">
    <source>
        <dbReference type="EMBL" id="QDV22187.1"/>
    </source>
</evidence>
<feature type="binding site" evidence="5">
    <location>
        <position position="85"/>
    </location>
    <ligand>
        <name>ATP</name>
        <dbReference type="ChEBI" id="CHEBI:30616"/>
    </ligand>
</feature>
<dbReference type="CDD" id="cd14014">
    <property type="entry name" value="STKc_PknB_like"/>
    <property type="match status" value="1"/>
</dbReference>
<dbReference type="Gene3D" id="3.30.200.20">
    <property type="entry name" value="Phosphorylase Kinase, domain 1"/>
    <property type="match status" value="1"/>
</dbReference>
<sequence length="871" mass="94419">MSFTADNNSQSGSSLPDDATRFDVRGEASGIDSGEFELQPLDLPTQAGPLGVLGEYLLLEPIGAGGMGSVYRAEHRTMNRHVALKILSPEISGRQDLLEQFFAEIRAVARLMHPGIVTAFDAGSVQGKHFLVMELVDGQILSDRLRAEGPFTTVAAANVLEQAASALEYAHRMGIVHRDIKPSNMMLSKDGRLKILDFGLAMFSKGVVARSNKCVFMGTPEYMSPEQIENPDRVDGRSDLYSLGATLFYLLTGKSMFRGDKMQVATAQLRQKPPPLYTVRADVDLRLDAIFQRLTAKLPEERYSSAGELLASLKTLNLVAQSDGKQVVFPKGALRLQGDNPTSVAINKSTLARKSQIVAIDLGTLVSTAAYIDPQLGPQIISQGEGNAQHLRNMLWSDGTQIKIGGPALSARQASPEMIFHSVQRWIGAPRLTWNMAGCQPPPEVALAAILRQIMWNSAAATDSGTSAIVTVPGCYDQLHRRSVRDACRIAGIDLVQLLNKPLAATSYWFDLNARLLSGKSSAGHESLDSKIDAKVLVVHLGGSAMEASVIHATQESLKQLSCHGSWKQGSLRWQALLTEYFVGALQEQTGKSVRQDVPAATRLQRTIELAIDRLTSAAKVEIRFEWSGASITQVVTQDGLVRIAPELVESLRQTVRAACAEAQLATSDIQHLLLTGSMMRMQAIRQIVRELLPKGVRVSLIEKADMARGAAIEAQQLGNLGQKSSEQPQGQACLAYPLAILASSGGSLKPRVLLPRGTALPASFSRSLKPGIAKDGSVALPAVQLIEGTNLGDANWLKLGMAEPSSVFTERRPDDPLRLQLEVDESGLLCSSLVWPSGNRQVRLPPSSDATLTDAEIDHWRRWLETAMMC</sequence>
<dbReference type="PROSITE" id="PS00108">
    <property type="entry name" value="PROTEIN_KINASE_ST"/>
    <property type="match status" value="1"/>
</dbReference>
<feature type="domain" description="Protein kinase" evidence="7">
    <location>
        <begin position="56"/>
        <end position="316"/>
    </location>
</feature>
<keyword evidence="4 5" id="KW-0067">ATP-binding</keyword>
<dbReference type="GO" id="GO:0005524">
    <property type="term" value="F:ATP binding"/>
    <property type="evidence" value="ECO:0007669"/>
    <property type="project" value="UniProtKB-UniRule"/>
</dbReference>
<dbReference type="SUPFAM" id="SSF53067">
    <property type="entry name" value="Actin-like ATPase domain"/>
    <property type="match status" value="2"/>
</dbReference>
<dbReference type="EC" id="2.7.11.1" evidence="8"/>
<evidence type="ECO:0000256" key="1">
    <source>
        <dbReference type="ARBA" id="ARBA00022679"/>
    </source>
</evidence>